<dbReference type="RefSeq" id="WP_159807654.1">
    <property type="nucleotide sequence ID" value="NZ_BLJE01000002.1"/>
</dbReference>
<evidence type="ECO:0000256" key="2">
    <source>
        <dbReference type="ARBA" id="ARBA00022729"/>
    </source>
</evidence>
<evidence type="ECO:0000313" key="6">
    <source>
        <dbReference type="Proteomes" id="UP000436822"/>
    </source>
</evidence>
<organism evidence="5 6">
    <name type="scientific">Litoreibacter roseus</name>
    <dbReference type="NCBI Taxonomy" id="2601869"/>
    <lineage>
        <taxon>Bacteria</taxon>
        <taxon>Pseudomonadati</taxon>
        <taxon>Pseudomonadota</taxon>
        <taxon>Alphaproteobacteria</taxon>
        <taxon>Rhodobacterales</taxon>
        <taxon>Roseobacteraceae</taxon>
        <taxon>Litoreibacter</taxon>
    </lineage>
</organism>
<protein>
    <recommendedName>
        <fullName evidence="7">TRAP-type C4-dicarboxylate transport system, substrate-binding protein</fullName>
    </recommendedName>
</protein>
<dbReference type="PANTHER" id="PTHR33376">
    <property type="match status" value="1"/>
</dbReference>
<dbReference type="EMBL" id="BLJE01000002">
    <property type="protein sequence ID" value="GFE65593.1"/>
    <property type="molecule type" value="Genomic_DNA"/>
</dbReference>
<evidence type="ECO:0000313" key="5">
    <source>
        <dbReference type="EMBL" id="GFE65593.1"/>
    </source>
</evidence>
<dbReference type="InterPro" id="IPR018389">
    <property type="entry name" value="DctP_fam"/>
</dbReference>
<dbReference type="OrthoDB" id="7672577at2"/>
<evidence type="ECO:0008006" key="7">
    <source>
        <dbReference type="Google" id="ProtNLM"/>
    </source>
</evidence>
<dbReference type="NCBIfam" id="NF037995">
    <property type="entry name" value="TRAP_S1"/>
    <property type="match status" value="1"/>
</dbReference>
<proteinExistence type="predicted"/>
<accession>A0A6N6JGW1</accession>
<dbReference type="InterPro" id="IPR038404">
    <property type="entry name" value="TRAP_DctP_sf"/>
</dbReference>
<name>A0A6N6JGW1_9RHOB</name>
<dbReference type="PANTHER" id="PTHR33376:SF15">
    <property type="entry name" value="BLL6794 PROTEIN"/>
    <property type="match status" value="1"/>
</dbReference>
<dbReference type="CDD" id="cd13666">
    <property type="entry name" value="PBP2_TRAP_DctP_like_1"/>
    <property type="match status" value="1"/>
</dbReference>
<dbReference type="GO" id="GO:0042597">
    <property type="term" value="C:periplasmic space"/>
    <property type="evidence" value="ECO:0007669"/>
    <property type="project" value="UniProtKB-SubCell"/>
</dbReference>
<sequence length="350" mass="37465">MTMFAKVCAATLALGLSSVGSLAETVLIHGEAGPNRGARAAALQWFADELESRSNGDMRVDIQWGGALFKANAALPSIRDGVADMGTVISVYYPQELVSYGIADLPIDNPDAWVGMRATDELMRTSDAIKSDLADKGLVYIGTFTTSAVNIGCKDAAIRTADDVAGLKVRGVGAYGKVFGEMGANMVRMSIYEAYQGLDVGLIDCSQGYSYAVAALKQAEVMDSYTLLDWGQVGGVGIFMNEDVHGSLSADQQQLLEEVGSDMADHFGRLITDANAKAIEDMTAAGVEIIELPEEERAKFLELGEPFIQAWADTAQSVGLPGTDLLNEYQQLIAKYTEERDANGYPWLGN</sequence>
<dbReference type="Proteomes" id="UP000436822">
    <property type="component" value="Unassembled WGS sequence"/>
</dbReference>
<gene>
    <name evidence="5" type="ORF">KIN_26670</name>
</gene>
<feature type="signal peptide" evidence="4">
    <location>
        <begin position="1"/>
        <end position="23"/>
    </location>
</feature>
<dbReference type="Gene3D" id="3.40.190.170">
    <property type="entry name" value="Bacterial extracellular solute-binding protein, family 7"/>
    <property type="match status" value="1"/>
</dbReference>
<comment type="subcellular location">
    <subcellularLocation>
        <location evidence="1">Periplasm</location>
    </subcellularLocation>
</comment>
<feature type="chain" id="PRO_5026844844" description="TRAP-type C4-dicarboxylate transport system, substrate-binding protein" evidence="4">
    <location>
        <begin position="24"/>
        <end position="350"/>
    </location>
</feature>
<evidence type="ECO:0000256" key="4">
    <source>
        <dbReference type="SAM" id="SignalP"/>
    </source>
</evidence>
<dbReference type="GO" id="GO:0055085">
    <property type="term" value="P:transmembrane transport"/>
    <property type="evidence" value="ECO:0007669"/>
    <property type="project" value="InterPro"/>
</dbReference>
<keyword evidence="6" id="KW-1185">Reference proteome</keyword>
<evidence type="ECO:0000256" key="3">
    <source>
        <dbReference type="ARBA" id="ARBA00022764"/>
    </source>
</evidence>
<evidence type="ECO:0000256" key="1">
    <source>
        <dbReference type="ARBA" id="ARBA00004418"/>
    </source>
</evidence>
<dbReference type="Pfam" id="PF03480">
    <property type="entry name" value="DctP"/>
    <property type="match status" value="1"/>
</dbReference>
<keyword evidence="2 4" id="KW-0732">Signal</keyword>
<dbReference type="AlphaFoldDB" id="A0A6N6JGW1"/>
<keyword evidence="3" id="KW-0574">Periplasm</keyword>
<comment type="caution">
    <text evidence="5">The sequence shown here is derived from an EMBL/GenBank/DDBJ whole genome shotgun (WGS) entry which is preliminary data.</text>
</comment>
<reference evidence="5 6" key="1">
    <citation type="submission" date="2019-12" db="EMBL/GenBank/DDBJ databases">
        <title>Litoreibacter badius sp. nov., a novel bacteriochlorophyll a-containing bacterium in the genus Litoreibacter.</title>
        <authorList>
            <person name="Kanamuro M."/>
            <person name="Takabe Y."/>
            <person name="Mori K."/>
            <person name="Takaichi S."/>
            <person name="Hanada S."/>
        </authorList>
    </citation>
    <scope>NUCLEOTIDE SEQUENCE [LARGE SCALE GENOMIC DNA]</scope>
    <source>
        <strain evidence="5 6">K6</strain>
    </source>
</reference>